<organism evidence="3">
    <name type="scientific">Scylla olivacea</name>
    <name type="common">Orange mud crab</name>
    <name type="synonym">Cancer olivacea</name>
    <dbReference type="NCBI Taxonomy" id="85551"/>
    <lineage>
        <taxon>Eukaryota</taxon>
        <taxon>Metazoa</taxon>
        <taxon>Ecdysozoa</taxon>
        <taxon>Arthropoda</taxon>
        <taxon>Crustacea</taxon>
        <taxon>Multicrustacea</taxon>
        <taxon>Malacostraca</taxon>
        <taxon>Eumalacostraca</taxon>
        <taxon>Eucarida</taxon>
        <taxon>Decapoda</taxon>
        <taxon>Pleocyemata</taxon>
        <taxon>Brachyura</taxon>
        <taxon>Eubrachyura</taxon>
        <taxon>Portunoidea</taxon>
        <taxon>Portunidae</taxon>
        <taxon>Portuninae</taxon>
        <taxon>Scylla</taxon>
    </lineage>
</organism>
<dbReference type="Pfam" id="PF25462">
    <property type="entry name" value="Beta-barrel_INTS6"/>
    <property type="match status" value="1"/>
</dbReference>
<dbReference type="InterPro" id="IPR057413">
    <property type="entry name" value="Beta-barrel_INTS6"/>
</dbReference>
<dbReference type="CDD" id="cd00198">
    <property type="entry name" value="vWFA"/>
    <property type="match status" value="1"/>
</dbReference>
<dbReference type="AlphaFoldDB" id="A0A0P4VSP5"/>
<protein>
    <recommendedName>
        <fullName evidence="2">VWFA domain-containing protein</fullName>
    </recommendedName>
</protein>
<feature type="compositionally biased region" description="Pro residues" evidence="1">
    <location>
        <begin position="859"/>
        <end position="875"/>
    </location>
</feature>
<dbReference type="SUPFAM" id="SSF53300">
    <property type="entry name" value="vWA-like"/>
    <property type="match status" value="1"/>
</dbReference>
<feature type="compositionally biased region" description="Gly residues" evidence="1">
    <location>
        <begin position="731"/>
        <end position="740"/>
    </location>
</feature>
<feature type="compositionally biased region" description="Basic and acidic residues" evidence="1">
    <location>
        <begin position="810"/>
        <end position="819"/>
    </location>
</feature>
<name>A0A0P4VSP5_SCYOL</name>
<dbReference type="EMBL" id="GDRN01100496">
    <property type="protein sequence ID" value="JAI58558.1"/>
    <property type="molecule type" value="Transcribed_RNA"/>
</dbReference>
<feature type="region of interest" description="Disordered" evidence="1">
    <location>
        <begin position="731"/>
        <end position="977"/>
    </location>
</feature>
<dbReference type="Gene3D" id="3.40.50.410">
    <property type="entry name" value="von Willebrand factor, type A domain"/>
    <property type="match status" value="1"/>
</dbReference>
<dbReference type="InterPro" id="IPR002035">
    <property type="entry name" value="VWF_A"/>
</dbReference>
<dbReference type="PROSITE" id="PS50234">
    <property type="entry name" value="VWFA"/>
    <property type="match status" value="1"/>
</dbReference>
<accession>A0A0P4VSP5</accession>
<feature type="domain" description="VWFA" evidence="2">
    <location>
        <begin position="3"/>
        <end position="228"/>
    </location>
</feature>
<dbReference type="GO" id="GO:0034472">
    <property type="term" value="P:snRNA 3'-end processing"/>
    <property type="evidence" value="ECO:0007669"/>
    <property type="project" value="TreeGrafter"/>
</dbReference>
<evidence type="ECO:0000259" key="2">
    <source>
        <dbReference type="PROSITE" id="PS50234"/>
    </source>
</evidence>
<reference evidence="3" key="1">
    <citation type="submission" date="2015-09" db="EMBL/GenBank/DDBJ databases">
        <title>Scylla olivacea transcriptome.</title>
        <authorList>
            <person name="Ikhwanuddin M."/>
        </authorList>
    </citation>
    <scope>NUCLEOTIDE SEQUENCE</scope>
</reference>
<proteinExistence type="predicted"/>
<feature type="compositionally biased region" description="Low complexity" evidence="1">
    <location>
        <begin position="775"/>
        <end position="790"/>
    </location>
</feature>
<evidence type="ECO:0000313" key="3">
    <source>
        <dbReference type="EMBL" id="JAI58558.1"/>
    </source>
</evidence>
<feature type="compositionally biased region" description="Pro residues" evidence="1">
    <location>
        <begin position="791"/>
        <end position="809"/>
    </location>
</feature>
<dbReference type="Pfam" id="PF15300">
    <property type="entry name" value="INT_SG_DDX_CT_C"/>
    <property type="match status" value="1"/>
</dbReference>
<dbReference type="FunFam" id="3.40.50.410:FF:000010">
    <property type="entry name" value="Integrator complex subunit 6 like"/>
    <property type="match status" value="1"/>
</dbReference>
<dbReference type="SMART" id="SM00327">
    <property type="entry name" value="VWA"/>
    <property type="match status" value="1"/>
</dbReference>
<dbReference type="InterPro" id="IPR036465">
    <property type="entry name" value="vWFA_dom_sf"/>
</dbReference>
<feature type="compositionally biased region" description="Pro residues" evidence="1">
    <location>
        <begin position="925"/>
        <end position="937"/>
    </location>
</feature>
<dbReference type="InterPro" id="IPR029307">
    <property type="entry name" value="INT_SG_DDX_CT_C"/>
</dbReference>
<sequence>MTIIVFLLDTSASMNQRTFIGARPTMLDIAKGAVETFVKLRQRSPESRGDRYMLFTFEEAPMHIKAGWKENLATFMNELKNIKATGLSTLGPAIKNVFDVLNINRMQSGIDTYGTGRSPFFLEPSVIIIITDGGKLSSQQGVLDDIFPLPKVNLIPGAELTKEIYRWDQRVFGLVLRLTGTPAPDPMGLVPSDNSPLDKLCEQTGGRSYAVRSHRMFQQCIDSLVQKVQSGVVINFEKIGPDPPPINSDETWTWNGAQRGRMQAVEMSSVRGACGTTSWNKDTNESVNERCGKETPDVIEVDKENQQNNIEANGGGGLGAGGLGGGMLGHMLQNGGRPHTPNSMPVPPPNPPSNAWHNCRKMIYVPRPAQRGSPSGFWPIPESFWPDTSTLSLPARSAHPNVKFTCTSQEPMVIDNLPFDKYELEPSPLTQYILSRKQPTVCWQVYIPNSSKNSDVGHPFGYLKASTTLQTVNLFVMPYNYPVLLPLLDDLFKTHRLKPTKEWRIQFDNYLRTMPPYYANPLKRALGRMGAPNLVPDNLDNSLSFQVTNHLKKLKNQAKLEYERICLEVEKRLSQNSCVTHEGIRVQPRRPLGRHLISDHLLQDQLGHLRDQVTEYPSFVLAVREGEVSPQMYRNPFDIPRSQLLDQLTRMRANFLQSSLTLLLTDRDLDQLHCRPISQMGNYQDYLKKMTPPLREIESTPVRQHMFGNPFKIDKKMSMMVDEADVDLMGAGGANSGGGRGSKRPAEAQVPVGRPNKRRRGPLPHDFTLQRVRKSPSSTPSTSPASTPSSSPCPSPIPSPCPMDSPLPPRMEERVEPRPELSPIPPRPERPDTPVFQPGACYVAAPPPNASYSPGIPSVSPPGSPNPAIPASPAPPEERLHPLPGDSHPMLNGDVIPPPPSLRDEEVSQSSTSSLEIYDAEYENLPPPPSLTPPPEPPSEELPLEKNGVVPPSEQRRGPATTSSTLTTTTTTTSTTSTTTATTIITTITTTTTTTSPAAPTVTTTTTAALPPSDTQATKTYNKELKMKCFKLVKKPGRDFRTLFDQLNTVQGSYESRLRMVKEVVHEAGRFKRHSLVKLLTQFLDSMMTSEKGGVAAAAAAATRASVRVNGHSR</sequence>
<feature type="compositionally biased region" description="Low complexity" evidence="1">
    <location>
        <begin position="959"/>
        <end position="977"/>
    </location>
</feature>
<dbReference type="PANTHER" id="PTHR12957">
    <property type="entry name" value="DEAD/H BOX POLYPEPTIDE 26/DICE1-RELATED"/>
    <property type="match status" value="1"/>
</dbReference>
<dbReference type="InterPro" id="IPR051113">
    <property type="entry name" value="Integrator_subunit6"/>
</dbReference>
<dbReference type="GO" id="GO:0032039">
    <property type="term" value="C:integrator complex"/>
    <property type="evidence" value="ECO:0007669"/>
    <property type="project" value="TreeGrafter"/>
</dbReference>
<dbReference type="Pfam" id="PF13519">
    <property type="entry name" value="VWA_2"/>
    <property type="match status" value="1"/>
</dbReference>
<evidence type="ECO:0000256" key="1">
    <source>
        <dbReference type="SAM" id="MobiDB-lite"/>
    </source>
</evidence>
<dbReference type="PANTHER" id="PTHR12957:SF2">
    <property type="entry name" value="INTEGRATOR COMPLEX SUBUNIT 6"/>
    <property type="match status" value="1"/>
</dbReference>